<dbReference type="Proteomes" id="UP000001170">
    <property type="component" value="Chromosome"/>
</dbReference>
<dbReference type="InterPro" id="IPR010921">
    <property type="entry name" value="Trp_repressor/repl_initiator"/>
</dbReference>
<dbReference type="InterPro" id="IPR055247">
    <property type="entry name" value="InsJ-like_HTH"/>
</dbReference>
<dbReference type="KEGG" id="stl:stu1356"/>
<evidence type="ECO:0000259" key="2">
    <source>
        <dbReference type="Pfam" id="PF13518"/>
    </source>
</evidence>
<keyword evidence="5" id="KW-1185">Reference proteome</keyword>
<accession>Q5M2I8</accession>
<proteinExistence type="inferred from homology"/>
<evidence type="ECO:0000256" key="1">
    <source>
        <dbReference type="ARBA" id="ARBA00038232"/>
    </source>
</evidence>
<dbReference type="Pfam" id="PF01527">
    <property type="entry name" value="HTH_Tnp_1"/>
    <property type="match status" value="1"/>
</dbReference>
<dbReference type="EMBL" id="CP000023">
    <property type="protein sequence ID" value="AAV60974.1"/>
    <property type="molecule type" value="Genomic_DNA"/>
</dbReference>
<dbReference type="SUPFAM" id="SSF48295">
    <property type="entry name" value="TrpR-like"/>
    <property type="match status" value="3"/>
</dbReference>
<dbReference type="STRING" id="264199.stu1356"/>
<dbReference type="SMR" id="Q5M2I8"/>
<reference evidence="4 5" key="1">
    <citation type="journal article" date="2004" name="Nat. Biotechnol.">
        <title>Complete sequence and comparative genome analysis of the dairy bacterium Streptococcus thermophilus.</title>
        <authorList>
            <person name="Bolotin A."/>
            <person name="Quinquis B."/>
            <person name="Renault P."/>
            <person name="Sorokin A."/>
            <person name="Ehrlich S.D."/>
            <person name="Kulakauskas S."/>
            <person name="Lapidus A."/>
            <person name="Goltsman E."/>
            <person name="Mazur M."/>
            <person name="Pusch G.D."/>
            <person name="Fonstein M."/>
            <person name="Overbeek R."/>
            <person name="Kyprides N."/>
            <person name="Purnelle B."/>
            <person name="Prozzi D."/>
            <person name="Ngui K."/>
            <person name="Masuy D."/>
            <person name="Hancy F."/>
            <person name="Burteau S."/>
            <person name="Boutry M."/>
            <person name="Delcour J."/>
            <person name="Goffeau A."/>
            <person name="Hols P."/>
        </authorList>
    </citation>
    <scope>NUCLEOTIDE SEQUENCE [LARGE SCALE GENOMIC DNA]</scope>
    <source>
        <strain evidence="5">ATCC BAA-250 / LMG 18311</strain>
        <strain evidence="4">LMG 18311</strain>
    </source>
</reference>
<dbReference type="Pfam" id="PF13518">
    <property type="entry name" value="HTH_28"/>
    <property type="match status" value="2"/>
</dbReference>
<dbReference type="Gene3D" id="1.10.10.10">
    <property type="entry name" value="Winged helix-like DNA-binding domain superfamily/Winged helix DNA-binding domain"/>
    <property type="match status" value="3"/>
</dbReference>
<dbReference type="InterPro" id="IPR052057">
    <property type="entry name" value="IS150/IS1296_orfA-like"/>
</dbReference>
<gene>
    <name evidence="4" type="primary">tnpSth1</name>
    <name evidence="3" type="ordered locus">stu1356</name>
    <name evidence="4" type="ordered locus">stu1835</name>
</gene>
<dbReference type="InterPro" id="IPR036388">
    <property type="entry name" value="WH-like_DNA-bd_sf"/>
</dbReference>
<dbReference type="PANTHER" id="PTHR33795">
    <property type="entry name" value="INSERTION ELEMENT IS150 PROTEIN INSJ"/>
    <property type="match status" value="1"/>
</dbReference>
<dbReference type="PANTHER" id="PTHR33795:SF1">
    <property type="entry name" value="INSERTION ELEMENT IS150 PROTEIN INSJ"/>
    <property type="match status" value="1"/>
</dbReference>
<evidence type="ECO:0000313" key="3">
    <source>
        <dbReference type="EMBL" id="AAV60974.1"/>
    </source>
</evidence>
<sequence length="246" mass="28875">MDSEKIKIFTRNYKGSLIMSKRSPKSVSEKLEIVLLRLEEGKSLSWLTRNQGISKDTLSNWVRKYKEAGVDGLEESRQWKKYSKELKEQAVSDYLNGLGSLKDLTKKYGISDPYVLRSWIKSYTSGKELKATSKGMRRMKQGRKTTFEERIEIVNFTLAHEKDYQGAVEKYGVSYQQIYSWVRKFEKDGSNGLLDRRGKGLTSKPNLTPEEELRLKIKQQEERIKYLEMENGLLKKLEEIKRRNRR</sequence>
<protein>
    <submittedName>
        <fullName evidence="4">ISSth1, transposase (Orf1), IS3 family</fullName>
    </submittedName>
</protein>
<dbReference type="GO" id="GO:0006313">
    <property type="term" value="P:DNA transposition"/>
    <property type="evidence" value="ECO:0007669"/>
    <property type="project" value="InterPro"/>
</dbReference>
<dbReference type="InterPro" id="IPR002514">
    <property type="entry name" value="Transposase_8"/>
</dbReference>
<organism evidence="4 5">
    <name type="scientific">Streptococcus thermophilus (strain ATCC BAA-250 / LMG 18311)</name>
    <dbReference type="NCBI Taxonomy" id="264199"/>
    <lineage>
        <taxon>Bacteria</taxon>
        <taxon>Bacillati</taxon>
        <taxon>Bacillota</taxon>
        <taxon>Bacilli</taxon>
        <taxon>Lactobacillales</taxon>
        <taxon>Streptococcaceae</taxon>
        <taxon>Streptococcus</taxon>
    </lineage>
</organism>
<name>Q5M2I8_STRT2</name>
<feature type="domain" description="Insertion element IS150 protein InsJ-like helix-turn-helix" evidence="2">
    <location>
        <begin position="149"/>
        <end position="199"/>
    </location>
</feature>
<dbReference type="GO" id="GO:0004803">
    <property type="term" value="F:transposase activity"/>
    <property type="evidence" value="ECO:0007669"/>
    <property type="project" value="InterPro"/>
</dbReference>
<dbReference type="eggNOG" id="COG2963">
    <property type="taxonomic scope" value="Bacteria"/>
</dbReference>
<dbReference type="KEGG" id="stl:stu1835"/>
<dbReference type="DNASU" id="3165347"/>
<comment type="similarity">
    <text evidence="1">Belongs to the IS150/IS1296 orfA family.</text>
</comment>
<evidence type="ECO:0000313" key="5">
    <source>
        <dbReference type="Proteomes" id="UP000001170"/>
    </source>
</evidence>
<dbReference type="GO" id="GO:0043565">
    <property type="term" value="F:sequence-specific DNA binding"/>
    <property type="evidence" value="ECO:0007669"/>
    <property type="project" value="InterPro"/>
</dbReference>
<feature type="domain" description="Insertion element IS150 protein InsJ-like helix-turn-helix" evidence="2">
    <location>
        <begin position="29"/>
        <end position="77"/>
    </location>
</feature>
<dbReference type="EMBL" id="CP000023">
    <property type="protein sequence ID" value="AAV61434.1"/>
    <property type="molecule type" value="Genomic_DNA"/>
</dbReference>
<evidence type="ECO:0000313" key="4">
    <source>
        <dbReference type="EMBL" id="AAV61434.1"/>
    </source>
</evidence>
<dbReference type="HOGENOM" id="CLU_027402_17_4_9"/>
<dbReference type="AlphaFoldDB" id="Q5M2I8"/>